<reference evidence="1" key="1">
    <citation type="submission" date="2017-02" db="EMBL/GenBank/DDBJ databases">
        <title>Delving into the versatile metabolic prowess of the omnipresent phylum Bacteroidetes.</title>
        <authorList>
            <person name="Nobu M.K."/>
            <person name="Mei R."/>
            <person name="Narihiro T."/>
            <person name="Kuroda K."/>
            <person name="Liu W.-T."/>
        </authorList>
    </citation>
    <scope>NUCLEOTIDE SEQUENCE</scope>
    <source>
        <strain evidence="1">ADurb.Bin160</strain>
    </source>
</reference>
<protein>
    <submittedName>
        <fullName evidence="1">Uncharacterized protein</fullName>
    </submittedName>
</protein>
<name>A0A1V5ZJ63_9BACT</name>
<evidence type="ECO:0000313" key="1">
    <source>
        <dbReference type="EMBL" id="OQB40128.1"/>
    </source>
</evidence>
<gene>
    <name evidence="1" type="ORF">BWY04_01445</name>
</gene>
<dbReference type="AlphaFoldDB" id="A0A1V5ZJ63"/>
<sequence>MSVMISNKPHHIVGVHALCLCNLEKIIDFSHVMASSRMVFHTFSFCNILIYIG</sequence>
<dbReference type="EMBL" id="MWDB01000057">
    <property type="protein sequence ID" value="OQB40128.1"/>
    <property type="molecule type" value="Genomic_DNA"/>
</dbReference>
<organism evidence="1">
    <name type="scientific">candidate division CPR1 bacterium ADurb.Bin160</name>
    <dbReference type="NCBI Taxonomy" id="1852826"/>
    <lineage>
        <taxon>Bacteria</taxon>
        <taxon>candidate division CPR1</taxon>
    </lineage>
</organism>
<dbReference type="Proteomes" id="UP000485621">
    <property type="component" value="Unassembled WGS sequence"/>
</dbReference>
<comment type="caution">
    <text evidence="1">The sequence shown here is derived from an EMBL/GenBank/DDBJ whole genome shotgun (WGS) entry which is preliminary data.</text>
</comment>
<accession>A0A1V5ZJ63</accession>
<proteinExistence type="predicted"/>